<dbReference type="PROSITE" id="PS50850">
    <property type="entry name" value="MFS"/>
    <property type="match status" value="1"/>
</dbReference>
<dbReference type="PANTHER" id="PTHR23501:SF33">
    <property type="entry name" value="MAJOR FACILITATOR SUPERFAMILY (MFS) PROFILE DOMAIN-CONTAINING PROTEIN"/>
    <property type="match status" value="1"/>
</dbReference>
<proteinExistence type="predicted"/>
<sequence length="576" mass="61456">MASHRPTSPSERTPLLSPARSESSASSISFPSSSDSSDDSNDRPVSPSSKSRTVVDEEERLESRTVPPTLERLPPAIGRIVSVLLIGGFISNADGSLLLATHPVIASEFNALDDSSWLLTSFALASAAVMPLYGKLSDIYGRKMLLLVAYVLFALGLVLVGVGTSMTHLIIGRVISGAGASGMSTLVSILITDLVPLREVATWRAYINVVATTGRSIGGPLGGWLADTVGWRWSFLMQVPFTIVAIILIAVIIPSEKPNDKDEGASTQSKFARIDFTGAVLMTLSILAFLFPLEIGGVKLPWSSPYILGLFGSGLALIALFIASQAYVAKEPILPLELLRNRDVLASMIVMTFLSSAQLGLMFAVPLYFKITTRASNTVAGAHLVPAVAGNAIGGILSGVFIKRTGRYRVLALLATLIGSGAYLLLILRWHGHTNWLESLYILPGGLGMGIAQSALFIGLQAAIDPSHMAVATSSLYLASSIGMVAGMAGTSAVLQEMLRRGLEHRLDDLGYSNHKKWKIIEEAVSNIHYLDYAKGAVAKAVVGSYVEALTWTHIVSLICSLIAFVGTLFIRQHRL</sequence>
<evidence type="ECO:0000313" key="8">
    <source>
        <dbReference type="EMBL" id="KAH7130146.1"/>
    </source>
</evidence>
<dbReference type="PANTHER" id="PTHR23501">
    <property type="entry name" value="MAJOR FACILITATOR SUPERFAMILY"/>
    <property type="match status" value="1"/>
</dbReference>
<feature type="transmembrane region" description="Helical" evidence="6">
    <location>
        <begin position="145"/>
        <end position="164"/>
    </location>
</feature>
<feature type="transmembrane region" description="Helical" evidence="6">
    <location>
        <begin position="274"/>
        <end position="293"/>
    </location>
</feature>
<evidence type="ECO:0000256" key="3">
    <source>
        <dbReference type="ARBA" id="ARBA00022989"/>
    </source>
</evidence>
<dbReference type="AlphaFoldDB" id="A0A9P9E3N7"/>
<keyword evidence="3 6" id="KW-1133">Transmembrane helix</keyword>
<feature type="transmembrane region" description="Helical" evidence="6">
    <location>
        <begin position="80"/>
        <end position="105"/>
    </location>
</feature>
<feature type="transmembrane region" description="Helical" evidence="6">
    <location>
        <begin position="381"/>
        <end position="401"/>
    </location>
</feature>
<dbReference type="GO" id="GO:0015174">
    <property type="term" value="F:basic amino acid transmembrane transporter activity"/>
    <property type="evidence" value="ECO:0007669"/>
    <property type="project" value="TreeGrafter"/>
</dbReference>
<dbReference type="Pfam" id="PF07690">
    <property type="entry name" value="MFS_1"/>
    <property type="match status" value="1"/>
</dbReference>
<feature type="transmembrane region" description="Helical" evidence="6">
    <location>
        <begin position="476"/>
        <end position="495"/>
    </location>
</feature>
<accession>A0A9P9E3N7</accession>
<dbReference type="Proteomes" id="UP000700596">
    <property type="component" value="Unassembled WGS sequence"/>
</dbReference>
<evidence type="ECO:0000256" key="6">
    <source>
        <dbReference type="SAM" id="Phobius"/>
    </source>
</evidence>
<feature type="transmembrane region" description="Helical" evidence="6">
    <location>
        <begin position="552"/>
        <end position="571"/>
    </location>
</feature>
<comment type="caution">
    <text evidence="8">The sequence shown here is derived from an EMBL/GenBank/DDBJ whole genome shotgun (WGS) entry which is preliminary data.</text>
</comment>
<gene>
    <name evidence="8" type="ORF">B0J11DRAFT_557344</name>
</gene>
<feature type="compositionally biased region" description="Low complexity" evidence="5">
    <location>
        <begin position="17"/>
        <end position="35"/>
    </location>
</feature>
<comment type="subcellular location">
    <subcellularLocation>
        <location evidence="1">Membrane</location>
        <topology evidence="1">Multi-pass membrane protein</topology>
    </subcellularLocation>
</comment>
<feature type="region of interest" description="Disordered" evidence="5">
    <location>
        <begin position="1"/>
        <end position="67"/>
    </location>
</feature>
<dbReference type="GO" id="GO:0000329">
    <property type="term" value="C:fungal-type vacuole membrane"/>
    <property type="evidence" value="ECO:0007669"/>
    <property type="project" value="TreeGrafter"/>
</dbReference>
<feature type="domain" description="Major facilitator superfamily (MFS) profile" evidence="7">
    <location>
        <begin position="80"/>
        <end position="576"/>
    </location>
</feature>
<feature type="transmembrane region" description="Helical" evidence="6">
    <location>
        <begin position="305"/>
        <end position="323"/>
    </location>
</feature>
<feature type="transmembrane region" description="Helical" evidence="6">
    <location>
        <begin position="231"/>
        <end position="253"/>
    </location>
</feature>
<dbReference type="Gene3D" id="1.20.1250.20">
    <property type="entry name" value="MFS general substrate transporter like domains"/>
    <property type="match status" value="1"/>
</dbReference>
<feature type="transmembrane region" description="Helical" evidence="6">
    <location>
        <begin position="117"/>
        <end position="133"/>
    </location>
</feature>
<dbReference type="OrthoDB" id="6770063at2759"/>
<feature type="transmembrane region" description="Helical" evidence="6">
    <location>
        <begin position="344"/>
        <end position="369"/>
    </location>
</feature>
<evidence type="ECO:0000256" key="4">
    <source>
        <dbReference type="ARBA" id="ARBA00023136"/>
    </source>
</evidence>
<evidence type="ECO:0000256" key="5">
    <source>
        <dbReference type="SAM" id="MobiDB-lite"/>
    </source>
</evidence>
<dbReference type="InterPro" id="IPR011701">
    <property type="entry name" value="MFS"/>
</dbReference>
<feature type="transmembrane region" description="Helical" evidence="6">
    <location>
        <begin position="203"/>
        <end position="225"/>
    </location>
</feature>
<dbReference type="SUPFAM" id="SSF103473">
    <property type="entry name" value="MFS general substrate transporter"/>
    <property type="match status" value="1"/>
</dbReference>
<evidence type="ECO:0000256" key="2">
    <source>
        <dbReference type="ARBA" id="ARBA00022692"/>
    </source>
</evidence>
<protein>
    <submittedName>
        <fullName evidence="8">Major facilitator superfamily domain-containing protein</fullName>
    </submittedName>
</protein>
<dbReference type="InterPro" id="IPR020846">
    <property type="entry name" value="MFS_dom"/>
</dbReference>
<evidence type="ECO:0000313" key="9">
    <source>
        <dbReference type="Proteomes" id="UP000700596"/>
    </source>
</evidence>
<dbReference type="InterPro" id="IPR036259">
    <property type="entry name" value="MFS_trans_sf"/>
</dbReference>
<keyword evidence="4 6" id="KW-0472">Membrane</keyword>
<feature type="compositionally biased region" description="Polar residues" evidence="5">
    <location>
        <begin position="1"/>
        <end position="11"/>
    </location>
</feature>
<dbReference type="EMBL" id="JAGMWT010000004">
    <property type="protein sequence ID" value="KAH7130146.1"/>
    <property type="molecule type" value="Genomic_DNA"/>
</dbReference>
<name>A0A9P9E3N7_9PLEO</name>
<keyword evidence="2 6" id="KW-0812">Transmembrane</keyword>
<evidence type="ECO:0000256" key="1">
    <source>
        <dbReference type="ARBA" id="ARBA00004141"/>
    </source>
</evidence>
<feature type="transmembrane region" description="Helical" evidence="6">
    <location>
        <begin position="408"/>
        <end position="428"/>
    </location>
</feature>
<reference evidence="8" key="1">
    <citation type="journal article" date="2021" name="Nat. Commun.">
        <title>Genetic determinants of endophytism in the Arabidopsis root mycobiome.</title>
        <authorList>
            <person name="Mesny F."/>
            <person name="Miyauchi S."/>
            <person name="Thiergart T."/>
            <person name="Pickel B."/>
            <person name="Atanasova L."/>
            <person name="Karlsson M."/>
            <person name="Huettel B."/>
            <person name="Barry K.W."/>
            <person name="Haridas S."/>
            <person name="Chen C."/>
            <person name="Bauer D."/>
            <person name="Andreopoulos W."/>
            <person name="Pangilinan J."/>
            <person name="LaButti K."/>
            <person name="Riley R."/>
            <person name="Lipzen A."/>
            <person name="Clum A."/>
            <person name="Drula E."/>
            <person name="Henrissat B."/>
            <person name="Kohler A."/>
            <person name="Grigoriev I.V."/>
            <person name="Martin F.M."/>
            <person name="Hacquard S."/>
        </authorList>
    </citation>
    <scope>NUCLEOTIDE SEQUENCE</scope>
    <source>
        <strain evidence="8">MPI-CAGE-CH-0243</strain>
    </source>
</reference>
<keyword evidence="9" id="KW-1185">Reference proteome</keyword>
<feature type="transmembrane region" description="Helical" evidence="6">
    <location>
        <begin position="440"/>
        <end position="464"/>
    </location>
</feature>
<organism evidence="8 9">
    <name type="scientific">Dendryphion nanum</name>
    <dbReference type="NCBI Taxonomy" id="256645"/>
    <lineage>
        <taxon>Eukaryota</taxon>
        <taxon>Fungi</taxon>
        <taxon>Dikarya</taxon>
        <taxon>Ascomycota</taxon>
        <taxon>Pezizomycotina</taxon>
        <taxon>Dothideomycetes</taxon>
        <taxon>Pleosporomycetidae</taxon>
        <taxon>Pleosporales</taxon>
        <taxon>Torulaceae</taxon>
        <taxon>Dendryphion</taxon>
    </lineage>
</organism>
<feature type="transmembrane region" description="Helical" evidence="6">
    <location>
        <begin position="170"/>
        <end position="191"/>
    </location>
</feature>
<evidence type="ECO:0000259" key="7">
    <source>
        <dbReference type="PROSITE" id="PS50850"/>
    </source>
</evidence>